<dbReference type="InterPro" id="IPR029058">
    <property type="entry name" value="AB_hydrolase_fold"/>
</dbReference>
<sequence>MSSPEQRALRFTCEGSGLVGIVEVPERPLPRGVLILTGGPQYRVGSHRQFAMLSRTLAKRGIPVMRFDRRGMGDSEGEPRSFDHINEDIQAAMRTFFMQVPELREVVIWGLCDAATAAAFYAAGDERVTGLVLLNPWVRTPEGAARAMLRHYYPARLGEVAFWKKVASGKLDFSASASALRQNVRLAASDRGSLLPQRVLDGLARFEGRVMVVLSGEDLTAAEFARLMARHNVRAKRVDVKGANHTFSSEKWRDQVAEASANWLMSW</sequence>
<protein>
    <submittedName>
        <fullName evidence="2">Hydrolase 1, exosortase A system-associated</fullName>
    </submittedName>
</protein>
<dbReference type="EMBL" id="PDOC01000005">
    <property type="protein sequence ID" value="PIL45096.1"/>
    <property type="molecule type" value="Genomic_DNA"/>
</dbReference>
<gene>
    <name evidence="2" type="ORF">CR105_11570</name>
</gene>
<reference evidence="2 3" key="1">
    <citation type="submission" date="2017-10" db="EMBL/GenBank/DDBJ databases">
        <title>Massilia psychrophilum sp. nov., a novel purple-pigmented bacterium isolated from Tianshan glacier, Xinjiang Municipality, China.</title>
        <authorList>
            <person name="Wang H."/>
        </authorList>
    </citation>
    <scope>NUCLEOTIDE SEQUENCE [LARGE SCALE GENOMIC DNA]</scope>
    <source>
        <strain evidence="2 3">JCM 30074</strain>
    </source>
</reference>
<evidence type="ECO:0000259" key="1">
    <source>
        <dbReference type="Pfam" id="PF12697"/>
    </source>
</evidence>
<name>A0A2G8TGD1_9BURK</name>
<dbReference type="Proteomes" id="UP000230390">
    <property type="component" value="Unassembled WGS sequence"/>
</dbReference>
<organism evidence="2 3">
    <name type="scientific">Massilia eurypsychrophila</name>
    <dbReference type="NCBI Taxonomy" id="1485217"/>
    <lineage>
        <taxon>Bacteria</taxon>
        <taxon>Pseudomonadati</taxon>
        <taxon>Pseudomonadota</taxon>
        <taxon>Betaproteobacteria</taxon>
        <taxon>Burkholderiales</taxon>
        <taxon>Oxalobacteraceae</taxon>
        <taxon>Telluria group</taxon>
        <taxon>Massilia</taxon>
    </lineage>
</organism>
<dbReference type="RefSeq" id="WP_099788600.1">
    <property type="nucleotide sequence ID" value="NZ_JBHLYV010000032.1"/>
</dbReference>
<dbReference type="InterPro" id="IPR000073">
    <property type="entry name" value="AB_hydrolase_1"/>
</dbReference>
<evidence type="ECO:0000313" key="3">
    <source>
        <dbReference type="Proteomes" id="UP000230390"/>
    </source>
</evidence>
<dbReference type="NCBIfam" id="TIGR03100">
    <property type="entry name" value="hydr1_PEP"/>
    <property type="match status" value="1"/>
</dbReference>
<dbReference type="InterPro" id="IPR017531">
    <property type="entry name" value="Hydrolase-1_PEP"/>
</dbReference>
<comment type="caution">
    <text evidence="2">The sequence shown here is derived from an EMBL/GenBank/DDBJ whole genome shotgun (WGS) entry which is preliminary data.</text>
</comment>
<proteinExistence type="predicted"/>
<dbReference type="AlphaFoldDB" id="A0A2G8TGD1"/>
<dbReference type="Gene3D" id="3.40.50.1820">
    <property type="entry name" value="alpha/beta hydrolase"/>
    <property type="match status" value="1"/>
</dbReference>
<dbReference type="GO" id="GO:0016787">
    <property type="term" value="F:hydrolase activity"/>
    <property type="evidence" value="ECO:0007669"/>
    <property type="project" value="UniProtKB-KW"/>
</dbReference>
<dbReference type="OrthoDB" id="5379975at2"/>
<keyword evidence="3" id="KW-1185">Reference proteome</keyword>
<dbReference type="SUPFAM" id="SSF53474">
    <property type="entry name" value="alpha/beta-Hydrolases"/>
    <property type="match status" value="1"/>
</dbReference>
<evidence type="ECO:0000313" key="2">
    <source>
        <dbReference type="EMBL" id="PIL45096.1"/>
    </source>
</evidence>
<feature type="domain" description="AB hydrolase-1" evidence="1">
    <location>
        <begin position="50"/>
        <end position="259"/>
    </location>
</feature>
<dbReference type="Pfam" id="PF12697">
    <property type="entry name" value="Abhydrolase_6"/>
    <property type="match status" value="1"/>
</dbReference>
<keyword evidence="2" id="KW-0378">Hydrolase</keyword>
<accession>A0A2G8TGD1</accession>